<protein>
    <submittedName>
        <fullName evidence="1">Uncharacterized protein</fullName>
    </submittedName>
</protein>
<proteinExistence type="predicted"/>
<dbReference type="Proteomes" id="UP000436911">
    <property type="component" value="Unassembled WGS sequence"/>
</dbReference>
<dbReference type="RefSeq" id="WP_149916860.1">
    <property type="nucleotide sequence ID" value="NZ_QUSG01000008.1"/>
</dbReference>
<comment type="caution">
    <text evidence="1">The sequence shown here is derived from an EMBL/GenBank/DDBJ whole genome shotgun (WGS) entry which is preliminary data.</text>
</comment>
<evidence type="ECO:0000313" key="2">
    <source>
        <dbReference type="Proteomes" id="UP000436911"/>
    </source>
</evidence>
<gene>
    <name evidence="1" type="ORF">DXT89_16535</name>
</gene>
<sequence length="89" mass="9748">MAAATYKQTASAAQITNGLHTMEDKLVDLRPMIRLGLTLTEHVDQNTLGKMLSELNTLFYLLQDKVDACATTNAAMFRADYAAAARAKQ</sequence>
<dbReference type="AlphaFoldDB" id="A0A7J4X335"/>
<name>A0A7J4X335_AGRVI</name>
<organism evidence="1 2">
    <name type="scientific">Agrobacterium vitis</name>
    <name type="common">Rhizobium vitis</name>
    <dbReference type="NCBI Taxonomy" id="373"/>
    <lineage>
        <taxon>Bacteria</taxon>
        <taxon>Pseudomonadati</taxon>
        <taxon>Pseudomonadota</taxon>
        <taxon>Alphaproteobacteria</taxon>
        <taxon>Hyphomicrobiales</taxon>
        <taxon>Rhizobiaceae</taxon>
        <taxon>Rhizobium/Agrobacterium group</taxon>
        <taxon>Agrobacterium</taxon>
    </lineage>
</organism>
<dbReference type="EMBL" id="QUSG01000008">
    <property type="protein sequence ID" value="KAA3526131.1"/>
    <property type="molecule type" value="Genomic_DNA"/>
</dbReference>
<reference evidence="1 2" key="1">
    <citation type="submission" date="2018-08" db="EMBL/GenBank/DDBJ databases">
        <title>Genome sequencing of Agrobacterium vitis strain ICMP 10754.</title>
        <authorList>
            <person name="Visnovsky S.B."/>
            <person name="Pitman A.R."/>
        </authorList>
    </citation>
    <scope>NUCLEOTIDE SEQUENCE [LARGE SCALE GENOMIC DNA]</scope>
    <source>
        <strain evidence="1 2">ICMP 10754</strain>
    </source>
</reference>
<accession>A0A7J4X335</accession>
<evidence type="ECO:0000313" key="1">
    <source>
        <dbReference type="EMBL" id="KAA3526131.1"/>
    </source>
</evidence>